<dbReference type="Proteomes" id="UP000285523">
    <property type="component" value="Unassembled WGS sequence"/>
</dbReference>
<reference evidence="1 2" key="1">
    <citation type="submission" date="2018-09" db="EMBL/GenBank/DDBJ databases">
        <title>Draft genome sequence of Rhodopseudomonas palustris 2.1.18.</title>
        <authorList>
            <person name="Robertson S.L."/>
            <person name="Meyer T.E."/>
            <person name="Kyndt J.A."/>
        </authorList>
    </citation>
    <scope>NUCLEOTIDE SEQUENCE [LARGE SCALE GENOMIC DNA]</scope>
    <source>
        <strain evidence="1 2">2.1.18</strain>
    </source>
</reference>
<sequence>MENSAGGSEEATIEFRRHFEERSDEAIQRLSARRPDCFAEPVIGRRSAPTRWLAMTQHKLGHDRQTQRRW</sequence>
<comment type="caution">
    <text evidence="1">The sequence shown here is derived from an EMBL/GenBank/DDBJ whole genome shotgun (WGS) entry which is preliminary data.</text>
</comment>
<dbReference type="AlphaFoldDB" id="A0A418VNR6"/>
<accession>A0A418VNR6</accession>
<organism evidence="1 2">
    <name type="scientific">Rhodopseudomonas palustris</name>
    <dbReference type="NCBI Taxonomy" id="1076"/>
    <lineage>
        <taxon>Bacteria</taxon>
        <taxon>Pseudomonadati</taxon>
        <taxon>Pseudomonadota</taxon>
        <taxon>Alphaproteobacteria</taxon>
        <taxon>Hyphomicrobiales</taxon>
        <taxon>Nitrobacteraceae</taxon>
        <taxon>Rhodopseudomonas</taxon>
    </lineage>
</organism>
<gene>
    <name evidence="1" type="ORF">D4Q52_03005</name>
</gene>
<name>A0A418VNR6_RHOPL</name>
<proteinExistence type="predicted"/>
<evidence type="ECO:0000313" key="2">
    <source>
        <dbReference type="Proteomes" id="UP000285523"/>
    </source>
</evidence>
<protein>
    <submittedName>
        <fullName evidence="1">Uncharacterized protein</fullName>
    </submittedName>
</protein>
<evidence type="ECO:0000313" key="1">
    <source>
        <dbReference type="EMBL" id="RJF77880.1"/>
    </source>
</evidence>
<dbReference type="EMBL" id="QYYD01000002">
    <property type="protein sequence ID" value="RJF77880.1"/>
    <property type="molecule type" value="Genomic_DNA"/>
</dbReference>